<dbReference type="EMBL" id="CP096034">
    <property type="protein sequence ID" value="UPM56107.1"/>
    <property type="molecule type" value="Genomic_DNA"/>
</dbReference>
<gene>
    <name evidence="1" type="ORF">MY490_09845</name>
</gene>
<accession>A0ABY4JRK8</accession>
<evidence type="ECO:0000313" key="1">
    <source>
        <dbReference type="EMBL" id="UPM56107.1"/>
    </source>
</evidence>
<proteinExistence type="predicted"/>
<keyword evidence="2" id="KW-1185">Reference proteome</keyword>
<evidence type="ECO:0008006" key="3">
    <source>
        <dbReference type="Google" id="ProtNLM"/>
    </source>
</evidence>
<evidence type="ECO:0000313" key="2">
    <source>
        <dbReference type="Proteomes" id="UP000830639"/>
    </source>
</evidence>
<organism evidence="1 2">
    <name type="scientific">Gottfriedia acidiceleris</name>
    <dbReference type="NCBI Taxonomy" id="371036"/>
    <lineage>
        <taxon>Bacteria</taxon>
        <taxon>Bacillati</taxon>
        <taxon>Bacillota</taxon>
        <taxon>Bacilli</taxon>
        <taxon>Bacillales</taxon>
        <taxon>Bacillaceae</taxon>
        <taxon>Gottfriedia</taxon>
    </lineage>
</organism>
<dbReference type="InterPro" id="IPR035901">
    <property type="entry name" value="GIY-YIG_endonuc_sf"/>
</dbReference>
<protein>
    <recommendedName>
        <fullName evidence="3">GIY-YIG homing endonuclease</fullName>
    </recommendedName>
</protein>
<sequence length="274" mass="32227">MPRNTKVCIVEDCDKQGIKKGCCKSHCTEWEKTGEIRTKEGEVIKYDELQVIRGMIEHFGVNVRTKSDGLKLTKENYIKVSNKSSFPSVERCEEPPYFRRYTKIYDDEFISRHTENCFYNFDLNMKNFSSLNKEDFHVEINDFLLDNEVFVEVTNLNDFENVTGYYMMVLDEYKQVYIGQSKNIKKRIMAHWSNQKEFDRLIFGNKDNSMLSIDSFRALDTTRIFAYKTYSIYNFEDNFINFFHPKFIINRTVGGQLSGLGEAIANAKTRELTS</sequence>
<name>A0ABY4JRK8_9BACI</name>
<dbReference type="Proteomes" id="UP000830639">
    <property type="component" value="Chromosome"/>
</dbReference>
<reference evidence="1 2" key="1">
    <citation type="submission" date="2022-04" db="EMBL/GenBank/DDBJ databases">
        <title>Mechanism of arsenic methylation and mitigation arsenic toxicity by Bacillus sp. LH14 from an Arsenic-Contaminated Paddy Soil.</title>
        <authorList>
            <person name="Wang D."/>
        </authorList>
    </citation>
    <scope>NUCLEOTIDE SEQUENCE [LARGE SCALE GENOMIC DNA]</scope>
    <source>
        <strain evidence="1 2">LH14</strain>
    </source>
</reference>
<dbReference type="RefSeq" id="WP_248269022.1">
    <property type="nucleotide sequence ID" value="NZ_CP096034.1"/>
</dbReference>
<dbReference type="Gene3D" id="3.40.1440.10">
    <property type="entry name" value="GIY-YIG endonuclease"/>
    <property type="match status" value="1"/>
</dbReference>